<comment type="caution">
    <text evidence="1">The sequence shown here is derived from an EMBL/GenBank/DDBJ whole genome shotgun (WGS) entry which is preliminary data.</text>
</comment>
<proteinExistence type="predicted"/>
<dbReference type="AlphaFoldDB" id="A0AAN7VDK3"/>
<dbReference type="Proteomes" id="UP001329430">
    <property type="component" value="Chromosome 4"/>
</dbReference>
<keyword evidence="2" id="KW-1185">Reference proteome</keyword>
<dbReference type="EMBL" id="JAVRBK010000004">
    <property type="protein sequence ID" value="KAK5644833.1"/>
    <property type="molecule type" value="Genomic_DNA"/>
</dbReference>
<accession>A0AAN7VDK3</accession>
<sequence>MENLKQPKPMQLEGNQGMNWKKFKNNFELFSVATGCSEKSKKVQAAVLLHCIGEETLEIIETLGLTEEEKNDPKVIIKKLDEYFIPKANVSVERHKFNTRVQQRNETFDIFLNDLRKIASYCEFGDLKHGLIKDRIVCGILNPKTKDRLLREDKLDLEKAIGICKAAEQTELHIRQLVVMKQLNVN</sequence>
<evidence type="ECO:0000313" key="1">
    <source>
        <dbReference type="EMBL" id="KAK5644833.1"/>
    </source>
</evidence>
<protein>
    <submittedName>
        <fullName evidence="1">Uncharacterized protein</fullName>
    </submittedName>
</protein>
<dbReference type="PANTHER" id="PTHR33198">
    <property type="entry name" value="ANK_REP_REGION DOMAIN-CONTAINING PROTEIN-RELATED"/>
    <property type="match status" value="1"/>
</dbReference>
<organism evidence="1 2">
    <name type="scientific">Pyrocoelia pectoralis</name>
    <dbReference type="NCBI Taxonomy" id="417401"/>
    <lineage>
        <taxon>Eukaryota</taxon>
        <taxon>Metazoa</taxon>
        <taxon>Ecdysozoa</taxon>
        <taxon>Arthropoda</taxon>
        <taxon>Hexapoda</taxon>
        <taxon>Insecta</taxon>
        <taxon>Pterygota</taxon>
        <taxon>Neoptera</taxon>
        <taxon>Endopterygota</taxon>
        <taxon>Coleoptera</taxon>
        <taxon>Polyphaga</taxon>
        <taxon>Elateriformia</taxon>
        <taxon>Elateroidea</taxon>
        <taxon>Lampyridae</taxon>
        <taxon>Lampyrinae</taxon>
        <taxon>Pyrocoelia</taxon>
    </lineage>
</organism>
<evidence type="ECO:0000313" key="2">
    <source>
        <dbReference type="Proteomes" id="UP001329430"/>
    </source>
</evidence>
<name>A0AAN7VDK3_9COLE</name>
<gene>
    <name evidence="1" type="ORF">RI129_006133</name>
</gene>
<reference evidence="1 2" key="1">
    <citation type="journal article" date="2024" name="Insects">
        <title>An Improved Chromosome-Level Genome Assembly of the Firefly Pyrocoelia pectoralis.</title>
        <authorList>
            <person name="Fu X."/>
            <person name="Meyer-Rochow V.B."/>
            <person name="Ballantyne L."/>
            <person name="Zhu X."/>
        </authorList>
    </citation>
    <scope>NUCLEOTIDE SEQUENCE [LARGE SCALE GENOMIC DNA]</scope>
    <source>
        <strain evidence="1">XCY_ONT2</strain>
    </source>
</reference>
<dbReference type="PANTHER" id="PTHR33198:SF8">
    <property type="entry name" value="CCHC-TYPE DOMAIN-CONTAINING PROTEIN"/>
    <property type="match status" value="1"/>
</dbReference>